<comment type="caution">
    <text evidence="1">The sequence shown here is derived from an EMBL/GenBank/DDBJ whole genome shotgun (WGS) entry which is preliminary data.</text>
</comment>
<dbReference type="AlphaFoldDB" id="A0A7J8WQW5"/>
<dbReference type="Proteomes" id="UP000593577">
    <property type="component" value="Unassembled WGS sequence"/>
</dbReference>
<sequence length="77" mass="8374">MAGAGTKLEHFIGRRGGEIKEFRTRKRQEETISRNGVLKGSILEEEDTAQAALFLASDGAKYVSGVNLPVINNAQVE</sequence>
<dbReference type="Gene3D" id="3.40.50.720">
    <property type="entry name" value="NAD(P)-binding Rossmann-like Domain"/>
    <property type="match status" value="1"/>
</dbReference>
<reference evidence="1 2" key="1">
    <citation type="journal article" date="2019" name="Genome Biol. Evol.">
        <title>Insights into the evolution of the New World diploid cottons (Gossypium, subgenus Houzingenia) based on genome sequencing.</title>
        <authorList>
            <person name="Grover C.E."/>
            <person name="Arick M.A. 2nd"/>
            <person name="Thrash A."/>
            <person name="Conover J.L."/>
            <person name="Sanders W.S."/>
            <person name="Peterson D.G."/>
            <person name="Frelichowski J.E."/>
            <person name="Scheffler J.A."/>
            <person name="Scheffler B.E."/>
            <person name="Wendel J.F."/>
        </authorList>
    </citation>
    <scope>NUCLEOTIDE SEQUENCE [LARGE SCALE GENOMIC DNA]</scope>
    <source>
        <strain evidence="1">185</strain>
        <tissue evidence="1">Leaf</tissue>
    </source>
</reference>
<dbReference type="EMBL" id="JABFAA010000002">
    <property type="protein sequence ID" value="MBA0677312.1"/>
    <property type="molecule type" value="Genomic_DNA"/>
</dbReference>
<organism evidence="1 2">
    <name type="scientific">Gossypium aridum</name>
    <name type="common">American cotton</name>
    <name type="synonym">Erioxylum aridum</name>
    <dbReference type="NCBI Taxonomy" id="34290"/>
    <lineage>
        <taxon>Eukaryota</taxon>
        <taxon>Viridiplantae</taxon>
        <taxon>Streptophyta</taxon>
        <taxon>Embryophyta</taxon>
        <taxon>Tracheophyta</taxon>
        <taxon>Spermatophyta</taxon>
        <taxon>Magnoliopsida</taxon>
        <taxon>eudicotyledons</taxon>
        <taxon>Gunneridae</taxon>
        <taxon>Pentapetalae</taxon>
        <taxon>rosids</taxon>
        <taxon>malvids</taxon>
        <taxon>Malvales</taxon>
        <taxon>Malvaceae</taxon>
        <taxon>Malvoideae</taxon>
        <taxon>Gossypium</taxon>
    </lineage>
</organism>
<gene>
    <name evidence="1" type="ORF">Goari_018727</name>
</gene>
<evidence type="ECO:0000313" key="1">
    <source>
        <dbReference type="EMBL" id="MBA0677312.1"/>
    </source>
</evidence>
<keyword evidence="2" id="KW-1185">Reference proteome</keyword>
<dbReference type="SUPFAM" id="SSF51735">
    <property type="entry name" value="NAD(P)-binding Rossmann-fold domains"/>
    <property type="match status" value="1"/>
</dbReference>
<dbReference type="InterPro" id="IPR036291">
    <property type="entry name" value="NAD(P)-bd_dom_sf"/>
</dbReference>
<accession>A0A7J8WQW5</accession>
<protein>
    <submittedName>
        <fullName evidence="1">Uncharacterized protein</fullName>
    </submittedName>
</protein>
<name>A0A7J8WQW5_GOSAI</name>
<evidence type="ECO:0000313" key="2">
    <source>
        <dbReference type="Proteomes" id="UP000593577"/>
    </source>
</evidence>
<proteinExistence type="predicted"/>